<dbReference type="Proteomes" id="UP001341840">
    <property type="component" value="Unassembled WGS sequence"/>
</dbReference>
<feature type="region of interest" description="Disordered" evidence="3">
    <location>
        <begin position="200"/>
        <end position="265"/>
    </location>
</feature>
<dbReference type="EMBL" id="JASCZI010030408">
    <property type="protein sequence ID" value="MED6122304.1"/>
    <property type="molecule type" value="Genomic_DNA"/>
</dbReference>
<protein>
    <recommendedName>
        <fullName evidence="2">Protein FAR1-RELATED SEQUENCE</fullName>
    </recommendedName>
</protein>
<dbReference type="PANTHER" id="PTHR31669:SF251">
    <property type="entry name" value="PROTEIN FAR1-RELATED SEQUENCE"/>
    <property type="match status" value="1"/>
</dbReference>
<evidence type="ECO:0000313" key="6">
    <source>
        <dbReference type="Proteomes" id="UP001341840"/>
    </source>
</evidence>
<name>A0ABU6RE49_9FABA</name>
<proteinExistence type="inferred from homology"/>
<keyword evidence="6" id="KW-1185">Reference proteome</keyword>
<keyword evidence="2" id="KW-0539">Nucleus</keyword>
<organism evidence="5 6">
    <name type="scientific">Stylosanthes scabra</name>
    <dbReference type="NCBI Taxonomy" id="79078"/>
    <lineage>
        <taxon>Eukaryota</taxon>
        <taxon>Viridiplantae</taxon>
        <taxon>Streptophyta</taxon>
        <taxon>Embryophyta</taxon>
        <taxon>Tracheophyta</taxon>
        <taxon>Spermatophyta</taxon>
        <taxon>Magnoliopsida</taxon>
        <taxon>eudicotyledons</taxon>
        <taxon>Gunneridae</taxon>
        <taxon>Pentapetalae</taxon>
        <taxon>rosids</taxon>
        <taxon>fabids</taxon>
        <taxon>Fabales</taxon>
        <taxon>Fabaceae</taxon>
        <taxon>Papilionoideae</taxon>
        <taxon>50 kb inversion clade</taxon>
        <taxon>dalbergioids sensu lato</taxon>
        <taxon>Dalbergieae</taxon>
        <taxon>Pterocarpus clade</taxon>
        <taxon>Stylosanthes</taxon>
    </lineage>
</organism>
<comment type="function">
    <text evidence="2">Putative transcription activator involved in regulating light control of development.</text>
</comment>
<reference evidence="5 6" key="1">
    <citation type="journal article" date="2023" name="Plants (Basel)">
        <title>Bridging the Gap: Combining Genomics and Transcriptomics Approaches to Understand Stylosanthes scabra, an Orphan Legume from the Brazilian Caatinga.</title>
        <authorList>
            <person name="Ferreira-Neto J.R.C."/>
            <person name="da Silva M.D."/>
            <person name="Binneck E."/>
            <person name="de Melo N.F."/>
            <person name="da Silva R.H."/>
            <person name="de Melo A.L.T.M."/>
            <person name="Pandolfi V."/>
            <person name="Bustamante F.O."/>
            <person name="Brasileiro-Vidal A.C."/>
            <person name="Benko-Iseppon A.M."/>
        </authorList>
    </citation>
    <scope>NUCLEOTIDE SEQUENCE [LARGE SCALE GENOMIC DNA]</scope>
    <source>
        <tissue evidence="5">Leaves</tissue>
    </source>
</reference>
<gene>
    <name evidence="5" type="ORF">PIB30_038598</name>
</gene>
<keyword evidence="2" id="KW-0862">Zinc</keyword>
<dbReference type="InterPro" id="IPR031052">
    <property type="entry name" value="FHY3/FAR1"/>
</dbReference>
<sequence>MHVFYGGFLHTKTSLIQFVHEFDNVLENKEQKELEDDTADSKRVIQDVQEQFLKKGDCIVKVLSREGDMYSLVVGQQKLISDKPIIDTYRVSFDSVVQECHCECNLFQSKAILCCHMLSAFAYFEVNKVPTCYISSRWSKNVRQKHTYIKSCHDVNRSDESNNLYRGLCNHFFNVAQDFVRNIEEASILHLAMDGAQTTLHDHRASKDQSSVPSRQSNKAPKTQCSINFDRLLGPPQVSTKGRPTKRRLGADLDKTIKNATRKKK</sequence>
<evidence type="ECO:0000259" key="4">
    <source>
        <dbReference type="PROSITE" id="PS50966"/>
    </source>
</evidence>
<dbReference type="PROSITE" id="PS50966">
    <property type="entry name" value="ZF_SWIM"/>
    <property type="match status" value="1"/>
</dbReference>
<dbReference type="PANTHER" id="PTHR31669">
    <property type="entry name" value="PROTEIN FAR1-RELATED SEQUENCE 10-RELATED"/>
    <property type="match status" value="1"/>
</dbReference>
<evidence type="ECO:0000313" key="5">
    <source>
        <dbReference type="EMBL" id="MED6122304.1"/>
    </source>
</evidence>
<feature type="compositionally biased region" description="Polar residues" evidence="3">
    <location>
        <begin position="208"/>
        <end position="227"/>
    </location>
</feature>
<keyword evidence="2" id="KW-0479">Metal-binding</keyword>
<evidence type="ECO:0000256" key="3">
    <source>
        <dbReference type="SAM" id="MobiDB-lite"/>
    </source>
</evidence>
<keyword evidence="1 2" id="KW-0863">Zinc-finger</keyword>
<comment type="subcellular location">
    <subcellularLocation>
        <location evidence="2">Nucleus</location>
    </subcellularLocation>
</comment>
<evidence type="ECO:0000256" key="1">
    <source>
        <dbReference type="PROSITE-ProRule" id="PRU00325"/>
    </source>
</evidence>
<accession>A0ABU6RE49</accession>
<evidence type="ECO:0000256" key="2">
    <source>
        <dbReference type="RuleBase" id="RU367018"/>
    </source>
</evidence>
<comment type="similarity">
    <text evidence="2">Belongs to the FHY3/FAR1 family.</text>
</comment>
<comment type="caution">
    <text evidence="5">The sequence shown here is derived from an EMBL/GenBank/DDBJ whole genome shotgun (WGS) entry which is preliminary data.</text>
</comment>
<feature type="domain" description="SWIM-type" evidence="4">
    <location>
        <begin position="89"/>
        <end position="125"/>
    </location>
</feature>
<dbReference type="InterPro" id="IPR007527">
    <property type="entry name" value="Znf_SWIM"/>
</dbReference>